<dbReference type="PROSITE" id="PS51257">
    <property type="entry name" value="PROKAR_LIPOPROTEIN"/>
    <property type="match status" value="1"/>
</dbReference>
<dbReference type="InterPro" id="IPR007049">
    <property type="entry name" value="Carb-sel_porin_OprB"/>
</dbReference>
<dbReference type="InterPro" id="IPR038673">
    <property type="entry name" value="OprB_sf"/>
</dbReference>
<keyword evidence="5" id="KW-1185">Reference proteome</keyword>
<evidence type="ECO:0000313" key="5">
    <source>
        <dbReference type="Proteomes" id="UP000031532"/>
    </source>
</evidence>
<reference evidence="4 5" key="1">
    <citation type="journal article" date="2015" name="Genome Announc.">
        <title>Draft Genome Sequence of the Terrestrial Cyanobacterium Scytonema millei VB511283, Isolated from Eastern India.</title>
        <authorList>
            <person name="Sen D."/>
            <person name="Chandrababunaidu M.M."/>
            <person name="Singh D."/>
            <person name="Sanghi N."/>
            <person name="Ghorai A."/>
            <person name="Mishra G.P."/>
            <person name="Madduluri M."/>
            <person name="Adhikary S.P."/>
            <person name="Tripathy S."/>
        </authorList>
    </citation>
    <scope>NUCLEOTIDE SEQUENCE [LARGE SCALE GENOMIC DNA]</scope>
    <source>
        <strain evidence="4 5">VB511283</strain>
    </source>
</reference>
<feature type="domain" description="SLH" evidence="3">
    <location>
        <begin position="43"/>
        <end position="107"/>
    </location>
</feature>
<evidence type="ECO:0000313" key="4">
    <source>
        <dbReference type="EMBL" id="NHC33473.1"/>
    </source>
</evidence>
<dbReference type="PROSITE" id="PS51272">
    <property type="entry name" value="SLH"/>
    <property type="match status" value="1"/>
</dbReference>
<keyword evidence="2" id="KW-0732">Signal</keyword>
<dbReference type="EMBL" id="JTJC03000001">
    <property type="protein sequence ID" value="NHC33473.1"/>
    <property type="molecule type" value="Genomic_DNA"/>
</dbReference>
<evidence type="ECO:0000259" key="3">
    <source>
        <dbReference type="PROSITE" id="PS51272"/>
    </source>
</evidence>
<dbReference type="Pfam" id="PF04966">
    <property type="entry name" value="OprB"/>
    <property type="match status" value="1"/>
</dbReference>
<dbReference type="AlphaFoldDB" id="A0A9X5E187"/>
<dbReference type="GO" id="GO:0016020">
    <property type="term" value="C:membrane"/>
    <property type="evidence" value="ECO:0007669"/>
    <property type="project" value="InterPro"/>
</dbReference>
<dbReference type="PANTHER" id="PTHR43308">
    <property type="entry name" value="OUTER MEMBRANE PROTEIN ALPHA-RELATED"/>
    <property type="match status" value="1"/>
</dbReference>
<dbReference type="Pfam" id="PF00395">
    <property type="entry name" value="SLH"/>
    <property type="match status" value="1"/>
</dbReference>
<dbReference type="InterPro" id="IPR047684">
    <property type="entry name" value="Por_som-like"/>
</dbReference>
<sequence length="531" mass="56902">MNKSLWRSLLASPVVFATILACSPLFPAAANPKTSNTMAQVTSVSQLSDVQPTDWAFQALQSLVERYGCIAGYPDGTYRGNRALTRYEFAAGLNACLDRVNELIATATTDLVTKEDLATLQKLQEEFGTELATLRGRVDSLEAATAELEANQFSTTTKLSGAVIAAVSDVFSGDTADGGEVEDNTIFTNRARIEFNTSFTGQDSLYTLMSAGNLRGYAGITGTNEGELSFVRAQGDDQPDNDFALETLEYTFPLGDRTEVLLGIYGAAFYDFADTVTVFDGDGDSGSLSAYGTRNPLYNQVFGSGLGIKHEFGDSFEVSLGYLAEDGSANNPSDGSGLFNGPYGAFGQLLFKGGDRFKLGLTYVHAYNASDTFTGSAGANPRSFIADELGIDAPTSTDTYGVQLSWQVTDGIVIGGWAGYNNTRLLSSVGGQLDRGTLDIWNYAVTLGFPDLGKEGSLLGFMFGMEPKVTESTIDQIAEDDDNSFHIEGFYQYQLTDNIAVTPGVIWITSPGFNNDNDDAIIGALRTTFSF</sequence>
<gene>
    <name evidence="4" type="ORF">QH73_0002140</name>
</gene>
<dbReference type="Proteomes" id="UP000031532">
    <property type="component" value="Unassembled WGS sequence"/>
</dbReference>
<feature type="signal peptide" evidence="2">
    <location>
        <begin position="1"/>
        <end position="17"/>
    </location>
</feature>
<dbReference type="InterPro" id="IPR051465">
    <property type="entry name" value="Cell_Envelope_Struct_Comp"/>
</dbReference>
<dbReference type="InterPro" id="IPR001119">
    <property type="entry name" value="SLH_dom"/>
</dbReference>
<dbReference type="PANTHER" id="PTHR43308:SF1">
    <property type="entry name" value="OUTER MEMBRANE PROTEIN ALPHA"/>
    <property type="match status" value="1"/>
</dbReference>
<accession>A0A9X5E187</accession>
<evidence type="ECO:0000256" key="1">
    <source>
        <dbReference type="ARBA" id="ARBA00008769"/>
    </source>
</evidence>
<feature type="chain" id="PRO_5041013040" evidence="2">
    <location>
        <begin position="18"/>
        <end position="531"/>
    </location>
</feature>
<proteinExistence type="inferred from homology"/>
<dbReference type="SUPFAM" id="SSF56935">
    <property type="entry name" value="Porins"/>
    <property type="match status" value="1"/>
</dbReference>
<comment type="caution">
    <text evidence="4">The sequence shown here is derived from an EMBL/GenBank/DDBJ whole genome shotgun (WGS) entry which is preliminary data.</text>
</comment>
<dbReference type="GO" id="GO:0008643">
    <property type="term" value="P:carbohydrate transport"/>
    <property type="evidence" value="ECO:0007669"/>
    <property type="project" value="InterPro"/>
</dbReference>
<dbReference type="Gene3D" id="2.40.160.180">
    <property type="entry name" value="Carbohydrate-selective porin OprB"/>
    <property type="match status" value="1"/>
</dbReference>
<protein>
    <submittedName>
        <fullName evidence="4">Iron uptake porin</fullName>
    </submittedName>
</protein>
<dbReference type="GO" id="GO:0015288">
    <property type="term" value="F:porin activity"/>
    <property type="evidence" value="ECO:0007669"/>
    <property type="project" value="InterPro"/>
</dbReference>
<name>A0A9X5E187_9CYAN</name>
<evidence type="ECO:0000256" key="2">
    <source>
        <dbReference type="RuleBase" id="RU363072"/>
    </source>
</evidence>
<dbReference type="OrthoDB" id="474791at2"/>
<comment type="similarity">
    <text evidence="1 2">Belongs to the OprB family.</text>
</comment>
<dbReference type="RefSeq" id="WP_039715044.1">
    <property type="nucleotide sequence ID" value="NZ_JTJC03000001.1"/>
</dbReference>
<dbReference type="NCBIfam" id="NF033921">
    <property type="entry name" value="por_somb"/>
    <property type="match status" value="1"/>
</dbReference>
<organism evidence="4 5">
    <name type="scientific">Scytonema millei VB511283</name>
    <dbReference type="NCBI Taxonomy" id="1245923"/>
    <lineage>
        <taxon>Bacteria</taxon>
        <taxon>Bacillati</taxon>
        <taxon>Cyanobacteriota</taxon>
        <taxon>Cyanophyceae</taxon>
        <taxon>Nostocales</taxon>
        <taxon>Scytonemataceae</taxon>
        <taxon>Scytonema</taxon>
    </lineage>
</organism>